<accession>A0A9X4MJB7</accession>
<evidence type="ECO:0000313" key="6">
    <source>
        <dbReference type="Proteomes" id="UP001154240"/>
    </source>
</evidence>
<dbReference type="PANTHER" id="PTHR37167">
    <property type="entry name" value="1,4-DIHYDROXY-6-NAPHTOATE SYNTHASE"/>
    <property type="match status" value="1"/>
</dbReference>
<comment type="similarity">
    <text evidence="4">Belongs to the MqnA/MqnD family. MqnD subfamily.</text>
</comment>
<dbReference type="Pfam" id="PF02621">
    <property type="entry name" value="VitK2_biosynth"/>
    <property type="match status" value="1"/>
</dbReference>
<dbReference type="HAMAP" id="MF_00996">
    <property type="entry name" value="MqnD"/>
    <property type="match status" value="1"/>
</dbReference>
<protein>
    <recommendedName>
        <fullName evidence="4">1,4-dihydroxy-6-naphtoate synthase</fullName>
        <ecNumber evidence="4">4.1.99.29</ecNumber>
    </recommendedName>
    <alternativeName>
        <fullName evidence="4">Menaquinone biosynthetic enzyme MqnD</fullName>
    </alternativeName>
</protein>
<dbReference type="Gene3D" id="3.40.190.10">
    <property type="entry name" value="Periplasmic binding protein-like II"/>
    <property type="match status" value="2"/>
</dbReference>
<comment type="caution">
    <text evidence="5">The sequence shown here is derived from an EMBL/GenBank/DDBJ whole genome shotgun (WGS) entry which is preliminary data.</text>
</comment>
<evidence type="ECO:0000256" key="3">
    <source>
        <dbReference type="ARBA" id="ARBA00023239"/>
    </source>
</evidence>
<feature type="binding site" evidence="4">
    <location>
        <begin position="63"/>
        <end position="65"/>
    </location>
    <ligand>
        <name>substrate</name>
    </ligand>
</feature>
<dbReference type="GO" id="GO:0016830">
    <property type="term" value="F:carbon-carbon lyase activity"/>
    <property type="evidence" value="ECO:0007669"/>
    <property type="project" value="UniProtKB-UniRule"/>
</dbReference>
<dbReference type="GO" id="GO:0009234">
    <property type="term" value="P:menaquinone biosynthetic process"/>
    <property type="evidence" value="ECO:0007669"/>
    <property type="project" value="UniProtKB-UniRule"/>
</dbReference>
<comment type="catalytic activity">
    <reaction evidence="4">
        <text>cyclic dehypoxanthinylfutalosinate = 1,4-dihydroxy-6-naphthoate + dihydroxyacetone</text>
        <dbReference type="Rhea" id="RHEA:33087"/>
        <dbReference type="ChEBI" id="CHEBI:16016"/>
        <dbReference type="ChEBI" id="CHEBI:64254"/>
        <dbReference type="ChEBI" id="CHEBI:64270"/>
        <dbReference type="EC" id="4.1.99.29"/>
    </reaction>
</comment>
<evidence type="ECO:0000256" key="2">
    <source>
        <dbReference type="ARBA" id="ARBA00022428"/>
    </source>
</evidence>
<dbReference type="AlphaFoldDB" id="A0A9X4MJB7"/>
<dbReference type="CDD" id="cd13635">
    <property type="entry name" value="PBP2_Ttha1568_Mqnd"/>
    <property type="match status" value="1"/>
</dbReference>
<comment type="pathway">
    <text evidence="1 4">Quinol/quinone metabolism; menaquinone biosynthesis.</text>
</comment>
<keyword evidence="3 4" id="KW-0456">Lyase</keyword>
<proteinExistence type="inferred from homology"/>
<dbReference type="RefSeq" id="WP_307633530.1">
    <property type="nucleotide sequence ID" value="NZ_JAPHEH010000001.1"/>
</dbReference>
<dbReference type="InterPro" id="IPR030869">
    <property type="entry name" value="MqnD"/>
</dbReference>
<dbReference type="EC" id="4.1.99.29" evidence="4"/>
<evidence type="ECO:0000313" key="5">
    <source>
        <dbReference type="EMBL" id="MDG4476563.1"/>
    </source>
</evidence>
<dbReference type="InterPro" id="IPR003773">
    <property type="entry name" value="Menaquinone_biosynth"/>
</dbReference>
<dbReference type="SUPFAM" id="SSF53850">
    <property type="entry name" value="Periplasmic binding protein-like II"/>
    <property type="match status" value="1"/>
</dbReference>
<dbReference type="Proteomes" id="UP001154240">
    <property type="component" value="Unassembled WGS sequence"/>
</dbReference>
<dbReference type="EMBL" id="JAPHEH010000001">
    <property type="protein sequence ID" value="MDG4476563.1"/>
    <property type="molecule type" value="Genomic_DNA"/>
</dbReference>
<comment type="function">
    <text evidence="4">Catalyzes the conversion of cyclic dehypoxanthine futalosine (cyclic DHFL) into 1,4-dihydroxy-6-naphthoate, a step in the biosynthesis of menaquinone (MK, vitamin K2).</text>
</comment>
<feature type="binding site" evidence="4">
    <location>
        <begin position="117"/>
        <end position="118"/>
    </location>
    <ligand>
        <name>substrate</name>
    </ligand>
</feature>
<feature type="active site" description="Proton acceptor" evidence="4">
    <location>
        <position position="156"/>
    </location>
</feature>
<evidence type="ECO:0000256" key="1">
    <source>
        <dbReference type="ARBA" id="ARBA00004863"/>
    </source>
</evidence>
<reference evidence="5" key="1">
    <citation type="journal article" date="2022" name="bioRxiv">
        <title>Thiovibrio frasassiensisgen. nov., sp. nov., an autotrophic, elemental sulfur disproportionating bacterium isolated from sulfidic karst sediment, and proposal of Thiovibrionaceae fam. nov.</title>
        <authorList>
            <person name="Aronson H."/>
            <person name="Thomas C."/>
            <person name="Bhattacharyya M."/>
            <person name="Eckstein S."/>
            <person name="Jensen S."/>
            <person name="Barco R."/>
            <person name="Macalady J."/>
            <person name="Amend J."/>
        </authorList>
    </citation>
    <scope>NUCLEOTIDE SEQUENCE</scope>
    <source>
        <strain evidence="5">RS19-109</strain>
    </source>
</reference>
<name>A0A9X4MJB7_9BACT</name>
<gene>
    <name evidence="4" type="primary">mqnD</name>
    <name evidence="5" type="ORF">OLX77_10405</name>
</gene>
<evidence type="ECO:0000256" key="4">
    <source>
        <dbReference type="HAMAP-Rule" id="MF_00996"/>
    </source>
</evidence>
<sequence>MSFLADTIPLSLGFSPCPNDTFIFNALVHGQVCGDSLHFADPILADVETLNGWALAGRLDVTKLSFQALGHVLAQYVLLMAGSALGRGCGPLLVAGKNFSPGELARLTIAIPGAYTTAAMLLQMYSPVPLQTKVMRFDEIMPAIVAGEVDAGVIIHESRFTFQAHGLLLLQDLGAWWERATGFPIPLGGIVAKRSLGKEKIQAIDRCIRASVSSAFASPEASMGYIRKHAQELDDKVIKNHIGLYVNPFSLDLGGEGVGAVREFLERGRQLGVFPRDFPGLSLTSKEL</sequence>
<keyword evidence="6" id="KW-1185">Reference proteome</keyword>
<reference evidence="5" key="2">
    <citation type="submission" date="2022-10" db="EMBL/GenBank/DDBJ databases">
        <authorList>
            <person name="Aronson H.S."/>
        </authorList>
    </citation>
    <scope>NUCLEOTIDE SEQUENCE</scope>
    <source>
        <strain evidence="5">RS19-109</strain>
    </source>
</reference>
<organism evidence="5 6">
    <name type="scientific">Thiovibrio frasassiensis</name>
    <dbReference type="NCBI Taxonomy" id="2984131"/>
    <lineage>
        <taxon>Bacteria</taxon>
        <taxon>Pseudomonadati</taxon>
        <taxon>Thermodesulfobacteriota</taxon>
        <taxon>Desulfobulbia</taxon>
        <taxon>Desulfobulbales</taxon>
        <taxon>Thiovibrionaceae</taxon>
        <taxon>Thiovibrio</taxon>
    </lineage>
</organism>
<dbReference type="PANTHER" id="PTHR37167:SF1">
    <property type="entry name" value="1,4-DIHYDROXY-6-NAPHTOATE SYNTHASE"/>
    <property type="match status" value="1"/>
</dbReference>
<keyword evidence="2 4" id="KW-0474">Menaquinone biosynthesis</keyword>